<evidence type="ECO:0000313" key="2">
    <source>
        <dbReference type="EMBL" id="WAQ84681.1"/>
    </source>
</evidence>
<sequence length="188" mass="19810">MSASPSKNPAPALSTSTTRAPVTTSTSRAPVPISTSSNQVLTSQAQVSLTLRTQVLTSRAQVSFTSRTQVLTTQAQVSLTSRTRVSTSQAPLLNSRTQASTSQAQVLNSLSSKPAQQIPPSRGHTPANAPTPGPRTPSRPIPSEWAQTPGTKLANNISCTDIEPPSKYHSIPQIVPSNPLYNIGHPQV</sequence>
<feature type="compositionally biased region" description="Polar residues" evidence="1">
    <location>
        <begin position="89"/>
        <end position="119"/>
    </location>
</feature>
<protein>
    <submittedName>
        <fullName evidence="2">Uncharacterized protein</fullName>
    </submittedName>
</protein>
<feature type="compositionally biased region" description="Low complexity" evidence="1">
    <location>
        <begin position="14"/>
        <end position="29"/>
    </location>
</feature>
<name>A0ABY7CHH1_9BASI</name>
<proteinExistence type="predicted"/>
<feature type="compositionally biased region" description="Low complexity" evidence="1">
    <location>
        <begin position="77"/>
        <end position="88"/>
    </location>
</feature>
<evidence type="ECO:0000256" key="1">
    <source>
        <dbReference type="SAM" id="MobiDB-lite"/>
    </source>
</evidence>
<dbReference type="EMBL" id="CP110425">
    <property type="protein sequence ID" value="WAQ84681.1"/>
    <property type="molecule type" value="Genomic_DNA"/>
</dbReference>
<dbReference type="RefSeq" id="XP_053020236.1">
    <property type="nucleotide sequence ID" value="XM_053168995.1"/>
</dbReference>
<dbReference type="GeneID" id="77809890"/>
<accession>A0ABY7CHH1</accession>
<evidence type="ECO:0000313" key="3">
    <source>
        <dbReference type="Proteomes" id="UP001164743"/>
    </source>
</evidence>
<feature type="region of interest" description="Disordered" evidence="1">
    <location>
        <begin position="75"/>
        <end position="151"/>
    </location>
</feature>
<feature type="region of interest" description="Disordered" evidence="1">
    <location>
        <begin position="1"/>
        <end position="35"/>
    </location>
</feature>
<keyword evidence="3" id="KW-1185">Reference proteome</keyword>
<gene>
    <name evidence="2" type="ORF">PtA15_5A254</name>
</gene>
<feature type="compositionally biased region" description="Pro residues" evidence="1">
    <location>
        <begin position="129"/>
        <end position="140"/>
    </location>
</feature>
<organism evidence="2 3">
    <name type="scientific">Puccinia triticina</name>
    <dbReference type="NCBI Taxonomy" id="208348"/>
    <lineage>
        <taxon>Eukaryota</taxon>
        <taxon>Fungi</taxon>
        <taxon>Dikarya</taxon>
        <taxon>Basidiomycota</taxon>
        <taxon>Pucciniomycotina</taxon>
        <taxon>Pucciniomycetes</taxon>
        <taxon>Pucciniales</taxon>
        <taxon>Pucciniaceae</taxon>
        <taxon>Puccinia</taxon>
    </lineage>
</organism>
<reference evidence="2" key="1">
    <citation type="submission" date="2022-10" db="EMBL/GenBank/DDBJ databases">
        <title>Puccinia triticina Genome sequencing and assembly.</title>
        <authorList>
            <person name="Li C."/>
        </authorList>
    </citation>
    <scope>NUCLEOTIDE SEQUENCE</scope>
    <source>
        <strain evidence="2">Pt15</strain>
    </source>
</reference>
<dbReference type="Proteomes" id="UP001164743">
    <property type="component" value="Chromosome 5A"/>
</dbReference>